<dbReference type="AlphaFoldDB" id="A0A1S1WVN4"/>
<organism evidence="1 2">
    <name type="scientific">Chromobacterium sphagni</name>
    <dbReference type="NCBI Taxonomy" id="1903179"/>
    <lineage>
        <taxon>Bacteria</taxon>
        <taxon>Pseudomonadati</taxon>
        <taxon>Pseudomonadota</taxon>
        <taxon>Betaproteobacteria</taxon>
        <taxon>Neisseriales</taxon>
        <taxon>Chromobacteriaceae</taxon>
        <taxon>Chromobacterium</taxon>
    </lineage>
</organism>
<protein>
    <submittedName>
        <fullName evidence="1">Uncharacterized protein</fullName>
    </submittedName>
</protein>
<sequence>MGIATFLQLFALHGKSAARDSAAPCWKLTLVCAQPALTSLRKSVQLELRSRGLSASRMVSMPIYKNDQACLELVLNGSAQGKKACGELAMSISQLPGVEKIHWGRATIMLH</sequence>
<proteinExistence type="predicted"/>
<accession>A0A1S1WVN4</accession>
<evidence type="ECO:0000313" key="2">
    <source>
        <dbReference type="Proteomes" id="UP000180088"/>
    </source>
</evidence>
<dbReference type="Proteomes" id="UP000180088">
    <property type="component" value="Unassembled WGS sequence"/>
</dbReference>
<gene>
    <name evidence="1" type="ORF">BI347_15945</name>
</gene>
<evidence type="ECO:0000313" key="1">
    <source>
        <dbReference type="EMBL" id="OHX11196.1"/>
    </source>
</evidence>
<reference evidence="1 2" key="1">
    <citation type="submission" date="2016-09" db="EMBL/GenBank/DDBJ databases">
        <title>Chromobacterium muskegensis sp. nov., an insecticidal bacterium isolated from Sphagnum bogs.</title>
        <authorList>
            <person name="Sparks M.E."/>
            <person name="Blackburn M.B."/>
            <person name="Gundersen-Rindal D.E."/>
            <person name="Mitchell A."/>
            <person name="Farrar R."/>
            <person name="Kuhar D."/>
        </authorList>
    </citation>
    <scope>NUCLEOTIDE SEQUENCE [LARGE SCALE GENOMIC DNA]</scope>
    <source>
        <strain evidence="1 2">37-2</strain>
    </source>
</reference>
<dbReference type="EMBL" id="MKCS01000002">
    <property type="protein sequence ID" value="OHX11196.1"/>
    <property type="molecule type" value="Genomic_DNA"/>
</dbReference>
<comment type="caution">
    <text evidence="1">The sequence shown here is derived from an EMBL/GenBank/DDBJ whole genome shotgun (WGS) entry which is preliminary data.</text>
</comment>
<name>A0A1S1WVN4_9NEIS</name>